<keyword evidence="3" id="KW-0472">Membrane</keyword>
<dbReference type="Gene3D" id="3.10.20.310">
    <property type="entry name" value="membrane protein fhac"/>
    <property type="match status" value="1"/>
</dbReference>
<keyword evidence="2" id="KW-0812">Transmembrane</keyword>
<dbReference type="GeneID" id="31847325"/>
<keyword evidence="2" id="KW-1134">Transmembrane beta strand</keyword>
<name>A0AAC9ZAS7_9RHOB</name>
<gene>
    <name evidence="5" type="ORF">PhaeoP63_02949</name>
</gene>
<protein>
    <submittedName>
        <fullName evidence="5">Surface antigen-like protein</fullName>
    </submittedName>
</protein>
<dbReference type="Proteomes" id="UP000217545">
    <property type="component" value="Chromosome"/>
</dbReference>
<dbReference type="Gene3D" id="2.40.160.50">
    <property type="entry name" value="membrane protein fhac: a member of the omp85/tpsb transporter family"/>
    <property type="match status" value="1"/>
</dbReference>
<dbReference type="InterPro" id="IPR000184">
    <property type="entry name" value="Bac_surfAg_D15"/>
</dbReference>
<evidence type="ECO:0000313" key="6">
    <source>
        <dbReference type="Proteomes" id="UP000217545"/>
    </source>
</evidence>
<proteinExistence type="predicted"/>
<dbReference type="RefSeq" id="WP_024098315.1">
    <property type="nucleotide sequence ID" value="NZ_CP010588.1"/>
</dbReference>
<evidence type="ECO:0000313" key="5">
    <source>
        <dbReference type="EMBL" id="ATF07000.1"/>
    </source>
</evidence>
<sequence length="647" mass="69093">MLGVIPVPMFASGTRYLSEAQGRFCLFGAFMFYCRALLRSVFGISRRGRLGRFGRCMIGAASLSLGSAAALSAAETRLVAPGSDGDLRDLLQDASATLATSDRGETGVQPLMAAALSDYRTLVQVLYDQGYFSPVVQIRVDGREAARIQPLNLPREIKSIEITVKAGQKFTFGTAEIAPLPQKRTVDIPEDFATGRTATTAVLRDAANAGVENWRYAGHPQAKVGGQSITANHVAARLNANLRLAPGPQLRFGRLQLANPSAVRAEAIQRIAGFPTGEVFHPDLLSRSATRLRRTGAFSAVTIRPVERANPDGTLDYVARIEDQPPRRFTFGAELSSSDGLEVSGSWMHRNLFGGAERLRFEARLSGIGSANDLDGRVAVRLDRPAAFGPDDSQFYLLEAEKLDEEHYSATRGLGAVGVRRVYSDKLFAEAALGFESVLAEDVFGKRRFKYLVGQLRAEYDGRDSSLSATSGYYLDARAVPFIGIDGSKSGLQLKFDGRAYKGFGSDDRIVLAGRLQMGSVIGPSLSEVSPTLLFYSGGAGSVRGHEFQSLGVSAGGGTSGGRGYLALSGEVRGRIGEKFTLVGFYDVGLVDADSFVSSDSARHAGAGVGLRYDVAGIGAIRLDLAYPVDGGSDDGLQFYIGIGQAF</sequence>
<evidence type="ECO:0000259" key="4">
    <source>
        <dbReference type="Pfam" id="PF01103"/>
    </source>
</evidence>
<evidence type="ECO:0000256" key="3">
    <source>
        <dbReference type="ARBA" id="ARBA00023136"/>
    </source>
</evidence>
<dbReference type="AlphaFoldDB" id="A0AAC9ZAS7"/>
<evidence type="ECO:0000256" key="1">
    <source>
        <dbReference type="ARBA" id="ARBA00004370"/>
    </source>
</evidence>
<feature type="domain" description="Bacterial surface antigen (D15)" evidence="4">
    <location>
        <begin position="455"/>
        <end position="647"/>
    </location>
</feature>
<dbReference type="PANTHER" id="PTHR12815">
    <property type="entry name" value="SORTING AND ASSEMBLY MACHINERY SAMM50 PROTEIN FAMILY MEMBER"/>
    <property type="match status" value="1"/>
</dbReference>
<reference evidence="5 6" key="1">
    <citation type="journal article" date="2017" name="Front. Microbiol.">
        <title>Phaeobacter piscinae sp. nov., a species of the Roseobacter group and potential aquaculture probiont.</title>
        <authorList>
            <person name="Sonnenschein E.C."/>
            <person name="Phippen C.B.W."/>
            <person name="Nielsen K.F."/>
            <person name="Mateiu R.V."/>
            <person name="Melchiorsen J."/>
            <person name="Gram L."/>
            <person name="Overmann J."/>
            <person name="Freese H.M."/>
        </authorList>
    </citation>
    <scope>NUCLEOTIDE SEQUENCE [LARGE SCALE GENOMIC DNA]</scope>
    <source>
        <strain evidence="5 6">P63</strain>
    </source>
</reference>
<accession>A0AAC9ZAS7</accession>
<dbReference type="PANTHER" id="PTHR12815:SF42">
    <property type="entry name" value="BACTERIAL SURFACE ANTIGEN (D15) DOMAIN-CONTAINING PROTEIN"/>
    <property type="match status" value="1"/>
</dbReference>
<dbReference type="Pfam" id="PF01103">
    <property type="entry name" value="Omp85"/>
    <property type="match status" value="1"/>
</dbReference>
<dbReference type="EMBL" id="CP010784">
    <property type="protein sequence ID" value="ATF07000.1"/>
    <property type="molecule type" value="Genomic_DNA"/>
</dbReference>
<evidence type="ECO:0000256" key="2">
    <source>
        <dbReference type="ARBA" id="ARBA00022452"/>
    </source>
</evidence>
<dbReference type="GO" id="GO:0019867">
    <property type="term" value="C:outer membrane"/>
    <property type="evidence" value="ECO:0007669"/>
    <property type="project" value="InterPro"/>
</dbReference>
<organism evidence="5 6">
    <name type="scientific">Phaeobacter gallaeciensis</name>
    <dbReference type="NCBI Taxonomy" id="60890"/>
    <lineage>
        <taxon>Bacteria</taxon>
        <taxon>Pseudomonadati</taxon>
        <taxon>Pseudomonadota</taxon>
        <taxon>Alphaproteobacteria</taxon>
        <taxon>Rhodobacterales</taxon>
        <taxon>Roseobacteraceae</taxon>
        <taxon>Phaeobacter</taxon>
    </lineage>
</organism>
<dbReference type="InterPro" id="IPR039910">
    <property type="entry name" value="D15-like"/>
</dbReference>
<comment type="subcellular location">
    <subcellularLocation>
        <location evidence="1">Membrane</location>
    </subcellularLocation>
</comment>